<dbReference type="RefSeq" id="WP_146953552.1">
    <property type="nucleotide sequence ID" value="NZ_BAABBJ010000001.1"/>
</dbReference>
<dbReference type="EMBL" id="BKAL01000008">
    <property type="protein sequence ID" value="GEP69811.1"/>
    <property type="molecule type" value="Genomic_DNA"/>
</dbReference>
<evidence type="ECO:0008006" key="3">
    <source>
        <dbReference type="Google" id="ProtNLM"/>
    </source>
</evidence>
<gene>
    <name evidence="1" type="ORF">CSO01_25260</name>
</gene>
<name>A0A512PF24_9CELL</name>
<proteinExistence type="predicted"/>
<evidence type="ECO:0000313" key="2">
    <source>
        <dbReference type="Proteomes" id="UP000321798"/>
    </source>
</evidence>
<dbReference type="Proteomes" id="UP000321798">
    <property type="component" value="Unassembled WGS sequence"/>
</dbReference>
<comment type="caution">
    <text evidence="1">The sequence shown here is derived from an EMBL/GenBank/DDBJ whole genome shotgun (WGS) entry which is preliminary data.</text>
</comment>
<keyword evidence="2" id="KW-1185">Reference proteome</keyword>
<accession>A0A512PF24</accession>
<reference evidence="1 2" key="1">
    <citation type="submission" date="2019-07" db="EMBL/GenBank/DDBJ databases">
        <title>Whole genome shotgun sequence of Cellulomonas soli NBRC 109434.</title>
        <authorList>
            <person name="Hosoyama A."/>
            <person name="Uohara A."/>
            <person name="Ohji S."/>
            <person name="Ichikawa N."/>
        </authorList>
    </citation>
    <scope>NUCLEOTIDE SEQUENCE [LARGE SCALE GENOMIC DNA]</scope>
    <source>
        <strain evidence="1 2">NBRC 109434</strain>
    </source>
</reference>
<evidence type="ECO:0000313" key="1">
    <source>
        <dbReference type="EMBL" id="GEP69811.1"/>
    </source>
</evidence>
<dbReference type="AlphaFoldDB" id="A0A512PF24"/>
<protein>
    <recommendedName>
        <fullName evidence="3">ESX-1 secretion-associated protein</fullName>
    </recommendedName>
</protein>
<organism evidence="1 2">
    <name type="scientific">Cellulomonas soli</name>
    <dbReference type="NCBI Taxonomy" id="931535"/>
    <lineage>
        <taxon>Bacteria</taxon>
        <taxon>Bacillati</taxon>
        <taxon>Actinomycetota</taxon>
        <taxon>Actinomycetes</taxon>
        <taxon>Micrococcales</taxon>
        <taxon>Cellulomonadaceae</taxon>
        <taxon>Cellulomonas</taxon>
    </lineage>
</organism>
<dbReference type="OrthoDB" id="3262422at2"/>
<sequence>MADYSFDVDLGALVAASRGMSSAIELMRSKDVADLVPDEAALGHDAVRSATAEFVERWERGITTLVQDVDELAGRLGRVAMNYADMDTAGQSAISAVTAEVRAVRVMAP</sequence>